<dbReference type="Pfam" id="PF06725">
    <property type="entry name" value="3D"/>
    <property type="match status" value="1"/>
</dbReference>
<dbReference type="Gene3D" id="2.20.230.10">
    <property type="entry name" value="Resuscitation-promoting factor rpfb"/>
    <property type="match status" value="1"/>
</dbReference>
<dbReference type="InterPro" id="IPR036908">
    <property type="entry name" value="RlpA-like_sf"/>
</dbReference>
<dbReference type="InterPro" id="IPR010611">
    <property type="entry name" value="3D_dom"/>
</dbReference>
<reference evidence="4 5" key="1">
    <citation type="submission" date="2024-11" db="EMBL/GenBank/DDBJ databases">
        <authorList>
            <person name="Heng Y.C."/>
            <person name="Lim A.C.H."/>
            <person name="Lee J.K.Y."/>
            <person name="Kittelmann S."/>
        </authorList>
    </citation>
    <scope>NUCLEOTIDE SEQUENCE [LARGE SCALE GENOMIC DNA]</scope>
    <source>
        <strain evidence="4 5">WILCCON 0114</strain>
    </source>
</reference>
<dbReference type="PANTHER" id="PTHR39160:SF4">
    <property type="entry name" value="RESUSCITATION-PROMOTING FACTOR RPFB"/>
    <property type="match status" value="1"/>
</dbReference>
<keyword evidence="2" id="KW-0472">Membrane</keyword>
<feature type="transmembrane region" description="Helical" evidence="2">
    <location>
        <begin position="27"/>
        <end position="47"/>
    </location>
</feature>
<dbReference type="SMART" id="SM01208">
    <property type="entry name" value="G5"/>
    <property type="match status" value="1"/>
</dbReference>
<evidence type="ECO:0000259" key="3">
    <source>
        <dbReference type="PROSITE" id="PS51109"/>
    </source>
</evidence>
<dbReference type="Gene3D" id="2.40.40.10">
    <property type="entry name" value="RlpA-like domain"/>
    <property type="match status" value="1"/>
</dbReference>
<protein>
    <submittedName>
        <fullName evidence="4">3D domain-containing protein</fullName>
    </submittedName>
</protein>
<dbReference type="EMBL" id="JBJIAA010000001">
    <property type="protein sequence ID" value="MFL0248904.1"/>
    <property type="molecule type" value="Genomic_DNA"/>
</dbReference>
<dbReference type="Pfam" id="PF07501">
    <property type="entry name" value="G5"/>
    <property type="match status" value="1"/>
</dbReference>
<dbReference type="PROSITE" id="PS51109">
    <property type="entry name" value="G5"/>
    <property type="match status" value="1"/>
</dbReference>
<dbReference type="PANTHER" id="PTHR39160">
    <property type="entry name" value="CELL WALL-BINDING PROTEIN YOCH"/>
    <property type="match status" value="1"/>
</dbReference>
<keyword evidence="5" id="KW-1185">Reference proteome</keyword>
<dbReference type="Proteomes" id="UP001623592">
    <property type="component" value="Unassembled WGS sequence"/>
</dbReference>
<evidence type="ECO:0000256" key="2">
    <source>
        <dbReference type="SAM" id="Phobius"/>
    </source>
</evidence>
<sequence length="349" mass="38342">MLEKMKSVIKNKLDVHFNNSFSNATRVLLSFIGFVVIISLAITAVGFSMKKTLTVKIDGKSMKIVTYRSNEKEALENNNILVGPKDKVQPSLDTNVKDGDRITIKRAVNVSVAVDGKVLKIKSAEKNVQNMLKAEHITLSKIDKIKPAKSSMLEKGMKIAITRVNSQIVKNNEEVGFATEVITDNTMGNDEKQIIQQGQAGKKEVSTKIVYEDGVEVSKNVLGENLIQQPIKQIVKIGTLGVLKPDRGGRVLYEKCIDVVATAYTNDFGFGITASGSKVRRDTNGYSSIAVDPRVIPMGSKLYVPGYGYGVAEDTGGAIKGNRLDLFFSSEKDCYNWGVRNIKVYILKN</sequence>
<accession>A0ABW8T8S0</accession>
<dbReference type="SUPFAM" id="SSF50685">
    <property type="entry name" value="Barwin-like endoglucanases"/>
    <property type="match status" value="1"/>
</dbReference>
<dbReference type="InterPro" id="IPR051933">
    <property type="entry name" value="Resuscitation_pf_RpfB"/>
</dbReference>
<organism evidence="4 5">
    <name type="scientific">Clostridium neuense</name>
    <dbReference type="NCBI Taxonomy" id="1728934"/>
    <lineage>
        <taxon>Bacteria</taxon>
        <taxon>Bacillati</taxon>
        <taxon>Bacillota</taxon>
        <taxon>Clostridia</taxon>
        <taxon>Eubacteriales</taxon>
        <taxon>Clostridiaceae</taxon>
        <taxon>Clostridium</taxon>
    </lineage>
</organism>
<keyword evidence="1" id="KW-0732">Signal</keyword>
<feature type="domain" description="G5" evidence="3">
    <location>
        <begin position="161"/>
        <end position="241"/>
    </location>
</feature>
<evidence type="ECO:0000313" key="5">
    <source>
        <dbReference type="Proteomes" id="UP001623592"/>
    </source>
</evidence>
<gene>
    <name evidence="4" type="ORF">ACJDT4_00595</name>
</gene>
<evidence type="ECO:0000256" key="1">
    <source>
        <dbReference type="ARBA" id="ARBA00022729"/>
    </source>
</evidence>
<proteinExistence type="predicted"/>
<comment type="caution">
    <text evidence="4">The sequence shown here is derived from an EMBL/GenBank/DDBJ whole genome shotgun (WGS) entry which is preliminary data.</text>
</comment>
<dbReference type="Pfam" id="PF03990">
    <property type="entry name" value="DUF348"/>
    <property type="match status" value="2"/>
</dbReference>
<keyword evidence="2" id="KW-0812">Transmembrane</keyword>
<dbReference type="CDD" id="cd22786">
    <property type="entry name" value="DPBB_YuiC-like"/>
    <property type="match status" value="1"/>
</dbReference>
<dbReference type="InterPro" id="IPR011098">
    <property type="entry name" value="G5_dom"/>
</dbReference>
<name>A0ABW8T8S0_9CLOT</name>
<keyword evidence="2" id="KW-1133">Transmembrane helix</keyword>
<evidence type="ECO:0000313" key="4">
    <source>
        <dbReference type="EMBL" id="MFL0248904.1"/>
    </source>
</evidence>
<dbReference type="InterPro" id="IPR007137">
    <property type="entry name" value="DUF348"/>
</dbReference>
<dbReference type="RefSeq" id="WP_406785583.1">
    <property type="nucleotide sequence ID" value="NZ_JBJIAA010000001.1"/>
</dbReference>